<dbReference type="InterPro" id="IPR000490">
    <property type="entry name" value="Glyco_hydro_17"/>
</dbReference>
<evidence type="ECO:0000256" key="18">
    <source>
        <dbReference type="ARBA" id="ARBA00023326"/>
    </source>
</evidence>
<comment type="catalytic activity">
    <reaction evidence="1">
        <text>Hydrolysis of (1-&gt;3)-beta-D-glucosidic linkages in (1-&gt;3)-beta-D-glucans.</text>
        <dbReference type="EC" id="3.2.1.39"/>
    </reaction>
</comment>
<dbReference type="InterPro" id="IPR017853">
    <property type="entry name" value="GH"/>
</dbReference>
<keyword evidence="18" id="KW-0624">Polysaccharide degradation</keyword>
<keyword evidence="12" id="KW-0378">Hydrolase</keyword>
<dbReference type="FunCoup" id="W3X9J6">
    <property type="interactions" value="417"/>
</dbReference>
<organism evidence="25 26">
    <name type="scientific">Pestalotiopsis fici (strain W106-1 / CGMCC3.15140)</name>
    <dbReference type="NCBI Taxonomy" id="1229662"/>
    <lineage>
        <taxon>Eukaryota</taxon>
        <taxon>Fungi</taxon>
        <taxon>Dikarya</taxon>
        <taxon>Ascomycota</taxon>
        <taxon>Pezizomycotina</taxon>
        <taxon>Sordariomycetes</taxon>
        <taxon>Xylariomycetidae</taxon>
        <taxon>Amphisphaeriales</taxon>
        <taxon>Sporocadaceae</taxon>
        <taxon>Pestalotiopsis</taxon>
    </lineage>
</organism>
<evidence type="ECO:0000256" key="13">
    <source>
        <dbReference type="ARBA" id="ARBA00023136"/>
    </source>
</evidence>
<dbReference type="eggNOG" id="ENOG502SI3D">
    <property type="taxonomic scope" value="Eukaryota"/>
</dbReference>
<evidence type="ECO:0000256" key="20">
    <source>
        <dbReference type="ARBA" id="ARBA00032134"/>
    </source>
</evidence>
<keyword evidence="15" id="KW-0119">Carbohydrate metabolism</keyword>
<evidence type="ECO:0000256" key="12">
    <source>
        <dbReference type="ARBA" id="ARBA00022801"/>
    </source>
</evidence>
<dbReference type="GO" id="GO:0071555">
    <property type="term" value="P:cell wall organization"/>
    <property type="evidence" value="ECO:0007669"/>
    <property type="project" value="UniProtKB-KW"/>
</dbReference>
<evidence type="ECO:0000256" key="11">
    <source>
        <dbReference type="ARBA" id="ARBA00022729"/>
    </source>
</evidence>
<dbReference type="EC" id="3.2.1.39" evidence="5"/>
<keyword evidence="16" id="KW-0449">Lipoprotein</keyword>
<dbReference type="GO" id="GO:0000272">
    <property type="term" value="P:polysaccharide catabolic process"/>
    <property type="evidence" value="ECO:0007669"/>
    <property type="project" value="UniProtKB-KW"/>
</dbReference>
<keyword evidence="11 24" id="KW-0732">Signal</keyword>
<evidence type="ECO:0000256" key="5">
    <source>
        <dbReference type="ARBA" id="ARBA00012780"/>
    </source>
</evidence>
<dbReference type="GO" id="GO:0009986">
    <property type="term" value="C:cell surface"/>
    <property type="evidence" value="ECO:0007669"/>
    <property type="project" value="TreeGrafter"/>
</dbReference>
<evidence type="ECO:0000256" key="3">
    <source>
        <dbReference type="ARBA" id="ARBA00004609"/>
    </source>
</evidence>
<keyword evidence="9" id="KW-0964">Secreted</keyword>
<keyword evidence="17" id="KW-0961">Cell wall biogenesis/degradation</keyword>
<proteinExistence type="inferred from homology"/>
<dbReference type="FunFam" id="3.20.20.80:FF:000233">
    <property type="entry name" value="Probable glucan endo-1,3-beta-glucosidase eglC"/>
    <property type="match status" value="1"/>
</dbReference>
<dbReference type="OMA" id="WDDVGCP"/>
<dbReference type="HOGENOM" id="CLU_028820_0_2_1"/>
<dbReference type="GeneID" id="19269598"/>
<evidence type="ECO:0000256" key="17">
    <source>
        <dbReference type="ARBA" id="ARBA00023316"/>
    </source>
</evidence>
<keyword evidence="14" id="KW-0325">Glycoprotein</keyword>
<dbReference type="RefSeq" id="XP_007831357.1">
    <property type="nucleotide sequence ID" value="XM_007833166.1"/>
</dbReference>
<comment type="subcellular location">
    <subcellularLocation>
        <location evidence="3">Cell membrane</location>
        <topology evidence="3">Lipid-anchor</topology>
        <topology evidence="3">GPI-anchor</topology>
    </subcellularLocation>
    <subcellularLocation>
        <location evidence="2">Secreted</location>
        <location evidence="2">Cell wall</location>
    </subcellularLocation>
</comment>
<dbReference type="Gene3D" id="3.20.20.80">
    <property type="entry name" value="Glycosidases"/>
    <property type="match status" value="1"/>
</dbReference>
<evidence type="ECO:0000256" key="22">
    <source>
        <dbReference type="RuleBase" id="RU004335"/>
    </source>
</evidence>
<evidence type="ECO:0000256" key="21">
    <source>
        <dbReference type="ARBA" id="ARBA00032906"/>
    </source>
</evidence>
<evidence type="ECO:0000256" key="24">
    <source>
        <dbReference type="SAM" id="SignalP"/>
    </source>
</evidence>
<dbReference type="AlphaFoldDB" id="W3X9J6"/>
<dbReference type="GO" id="GO:0005886">
    <property type="term" value="C:plasma membrane"/>
    <property type="evidence" value="ECO:0007669"/>
    <property type="project" value="UniProtKB-SubCell"/>
</dbReference>
<dbReference type="SUPFAM" id="SSF51445">
    <property type="entry name" value="(Trans)glycosidases"/>
    <property type="match status" value="1"/>
</dbReference>
<evidence type="ECO:0000256" key="15">
    <source>
        <dbReference type="ARBA" id="ARBA00023277"/>
    </source>
</evidence>
<dbReference type="GO" id="GO:0005576">
    <property type="term" value="C:extracellular region"/>
    <property type="evidence" value="ECO:0007669"/>
    <property type="project" value="TreeGrafter"/>
</dbReference>
<evidence type="ECO:0000256" key="4">
    <source>
        <dbReference type="ARBA" id="ARBA00008773"/>
    </source>
</evidence>
<dbReference type="InParanoid" id="W3X9J6"/>
<keyword evidence="13" id="KW-0472">Membrane</keyword>
<feature type="chain" id="PRO_5004834429" description="Probable glucan endo-1,3-beta-glucosidase eglC" evidence="24">
    <location>
        <begin position="17"/>
        <end position="456"/>
    </location>
</feature>
<dbReference type="STRING" id="1229662.W3X9J6"/>
<dbReference type="GO" id="GO:0009277">
    <property type="term" value="C:fungal-type cell wall"/>
    <property type="evidence" value="ECO:0007669"/>
    <property type="project" value="TreeGrafter"/>
</dbReference>
<evidence type="ECO:0000256" key="2">
    <source>
        <dbReference type="ARBA" id="ARBA00004191"/>
    </source>
</evidence>
<evidence type="ECO:0000256" key="23">
    <source>
        <dbReference type="SAM" id="MobiDB-lite"/>
    </source>
</evidence>
<dbReference type="GO" id="GO:0098552">
    <property type="term" value="C:side of membrane"/>
    <property type="evidence" value="ECO:0007669"/>
    <property type="project" value="UniProtKB-KW"/>
</dbReference>
<evidence type="ECO:0000256" key="19">
    <source>
        <dbReference type="ARBA" id="ARBA00025152"/>
    </source>
</evidence>
<keyword evidence="8" id="KW-0134">Cell wall</keyword>
<dbReference type="KEGG" id="pfy:PFICI_04585"/>
<feature type="compositionally biased region" description="Low complexity" evidence="23">
    <location>
        <begin position="315"/>
        <end position="389"/>
    </location>
</feature>
<evidence type="ECO:0000256" key="7">
    <source>
        <dbReference type="ARBA" id="ARBA00022475"/>
    </source>
</evidence>
<dbReference type="PANTHER" id="PTHR16631">
    <property type="entry name" value="GLUCAN 1,3-BETA-GLUCOSIDASE"/>
    <property type="match status" value="1"/>
</dbReference>
<evidence type="ECO:0000256" key="10">
    <source>
        <dbReference type="ARBA" id="ARBA00022622"/>
    </source>
</evidence>
<dbReference type="Proteomes" id="UP000030651">
    <property type="component" value="Unassembled WGS sequence"/>
</dbReference>
<dbReference type="Pfam" id="PF00332">
    <property type="entry name" value="Glyco_hydro_17"/>
    <property type="match status" value="1"/>
</dbReference>
<keyword evidence="10" id="KW-0336">GPI-anchor</keyword>
<feature type="compositionally biased region" description="Gly residues" evidence="23">
    <location>
        <begin position="390"/>
        <end position="417"/>
    </location>
</feature>
<evidence type="ECO:0000256" key="6">
    <source>
        <dbReference type="ARBA" id="ARBA00019762"/>
    </source>
</evidence>
<name>W3X9J6_PESFW</name>
<comment type="similarity">
    <text evidence="4 22">Belongs to the glycosyl hydrolase 17 family.</text>
</comment>
<feature type="compositionally biased region" description="Low complexity" evidence="23">
    <location>
        <begin position="418"/>
        <end position="437"/>
    </location>
</feature>
<dbReference type="PANTHER" id="PTHR16631:SF13">
    <property type="entry name" value="GLUCAN ENDO-1,3-BETA-GLUCOSIDASE EGLC-RELATED"/>
    <property type="match status" value="1"/>
</dbReference>
<evidence type="ECO:0000256" key="1">
    <source>
        <dbReference type="ARBA" id="ARBA00000382"/>
    </source>
</evidence>
<keyword evidence="7" id="KW-1003">Cell membrane</keyword>
<evidence type="ECO:0000256" key="16">
    <source>
        <dbReference type="ARBA" id="ARBA00023288"/>
    </source>
</evidence>
<dbReference type="OrthoDB" id="77201at2759"/>
<evidence type="ECO:0000256" key="8">
    <source>
        <dbReference type="ARBA" id="ARBA00022512"/>
    </source>
</evidence>
<dbReference type="EMBL" id="KI912111">
    <property type="protein sequence ID" value="ETS82709.1"/>
    <property type="molecule type" value="Genomic_DNA"/>
</dbReference>
<evidence type="ECO:0000313" key="26">
    <source>
        <dbReference type="Proteomes" id="UP000030651"/>
    </source>
</evidence>
<feature type="signal peptide" evidence="24">
    <location>
        <begin position="1"/>
        <end position="16"/>
    </location>
</feature>
<evidence type="ECO:0000256" key="9">
    <source>
        <dbReference type="ARBA" id="ARBA00022525"/>
    </source>
</evidence>
<dbReference type="InterPro" id="IPR050732">
    <property type="entry name" value="Beta-glucan_modifiers"/>
</dbReference>
<protein>
    <recommendedName>
        <fullName evidence="6">Probable glucan endo-1,3-beta-glucosidase eglC</fullName>
        <ecNumber evidence="5">3.2.1.39</ecNumber>
    </recommendedName>
    <alternativeName>
        <fullName evidence="20">Endo-1,3-beta-glucanase eglC</fullName>
    </alternativeName>
    <alternativeName>
        <fullName evidence="21">Laminarinase eglC</fullName>
    </alternativeName>
</protein>
<evidence type="ECO:0000313" key="25">
    <source>
        <dbReference type="EMBL" id="ETS82709.1"/>
    </source>
</evidence>
<gene>
    <name evidence="25" type="ORF">PFICI_04585</name>
</gene>
<evidence type="ECO:0000256" key="14">
    <source>
        <dbReference type="ARBA" id="ARBA00023180"/>
    </source>
</evidence>
<dbReference type="GO" id="GO:0042973">
    <property type="term" value="F:glucan endo-1,3-beta-D-glucosidase activity"/>
    <property type="evidence" value="ECO:0007669"/>
    <property type="project" value="UniProtKB-EC"/>
</dbReference>
<keyword evidence="26" id="KW-1185">Reference proteome</keyword>
<feature type="region of interest" description="Disordered" evidence="23">
    <location>
        <begin position="315"/>
        <end position="437"/>
    </location>
</feature>
<reference evidence="26" key="1">
    <citation type="journal article" date="2015" name="BMC Genomics">
        <title>Genomic and transcriptomic analysis of the endophytic fungus Pestalotiopsis fici reveals its lifestyle and high potential for synthesis of natural products.</title>
        <authorList>
            <person name="Wang X."/>
            <person name="Zhang X."/>
            <person name="Liu L."/>
            <person name="Xiang M."/>
            <person name="Wang W."/>
            <person name="Sun X."/>
            <person name="Che Y."/>
            <person name="Guo L."/>
            <person name="Liu G."/>
            <person name="Guo L."/>
            <person name="Wang C."/>
            <person name="Yin W.B."/>
            <person name="Stadler M."/>
            <person name="Zhang X."/>
            <person name="Liu X."/>
        </authorList>
    </citation>
    <scope>NUCLEOTIDE SEQUENCE [LARGE SCALE GENOMIC DNA]</scope>
    <source>
        <strain evidence="26">W106-1 / CGMCC3.15140</strain>
    </source>
</reference>
<comment type="function">
    <text evidence="19">Glucanases play a role in cell expansion during growth, in cell-cell fusion during mating, and in spore release during sporulation. This enzyme may be involved in beta-glucan degradation and also function biosynthetically as a transglycosylase.</text>
</comment>
<accession>W3X9J6</accession>
<sequence length="456" mass="45664">MYTTLSLLTMAATVSAAVQGFNYGSTFTDSSAKQEKDFENEFTTAQGLVGASGFTSARLYTMVQAGTANDPISAIQAAINTKTSLLLGLWASGGETAFQSELTALTRAIEQYGTAFTSIVDGISVGSEDLYRNSPQGIAAGSYVGADPDTIVDYINQVRDAIKDTSLSGAQIGHVDTWTAWVNGSNSAVSDAVDWVGVDAYPYFQDTMVNDIGQGGSLFDSAVGQTKSAVGGKPVWVTETGWPVSGKTAGQAEPSLENAKAYWDDVGCQKLFGKVNTWWYTLQDAAPTEPNPSFGIVGSTLGTTPLYDLSCDNITSPSSSSSSEVSSKTVSGTAGSSATGSSDSQPTDSAGGDTSGSPGAGGIQSSQISIEASATGTNSGSSPEATSSGSGTGSGSSGSSSGSGSGAGTGSGSGGNGTTPNSGSSSTSTSVPISSGSSLESFGAAFVAILMTIMAL</sequence>